<dbReference type="Gene3D" id="3.50.50.60">
    <property type="entry name" value="FAD/NAD(P)-binding domain"/>
    <property type="match status" value="1"/>
</dbReference>
<dbReference type="SUPFAM" id="SSF51905">
    <property type="entry name" value="FAD/NAD(P)-binding domain"/>
    <property type="match status" value="1"/>
</dbReference>
<dbReference type="NCBIfam" id="NF004829">
    <property type="entry name" value="PRK06183.1-3"/>
    <property type="match status" value="1"/>
</dbReference>
<dbReference type="PANTHER" id="PTHR43476">
    <property type="entry name" value="3-(3-HYDROXY-PHENYL)PROPIONATE/3-HYDROXYCINNAMIC ACID HYDROXYLASE"/>
    <property type="match status" value="1"/>
</dbReference>
<evidence type="ECO:0000313" key="4">
    <source>
        <dbReference type="Proteomes" id="UP000317573"/>
    </source>
</evidence>
<sequence>MTNLHTLPADDVRQFDTDVAVVGCGPVGTLLAVLLGRQGHRVTVVDKWPTPYEQPRAVTFDHEIARILAILGIDSDDDPAIEFHDDLYYWRNAAGETLLEVDWKSVAASGWRTRYWFSQPELEKRLREVAAELPTVTIRRGWTAVGLEQDANGITVSGTVTDIASASVQEQIRAQYVVGADGANSFVRQALELDFTDHGFFFDWLILDMIPKGDLPDLGPTHWQLCDPVRPTTIVPGGPGRRRWEYMVLPGEDPTELASEKSAWRLLEPWGVNPDNAELERSAVYRFQARWAETWRRGRGLIAGDAAHLMPPFAGEGMCAGLRDSVALAWRLDLVLSGRADDAVLDSYGTERKGHVRHYIDFSMRLGQVICIADPEEAAERDRRMIAEAASSDGAPVDTDIASLGPGIWQQGSAHAGELSVQGIVEANGRSGRFDDVVGRGWIILGRGESPADLLTVEQSRRWADLDGRCVRIGEAECDVTDVDGTYSAWLDEIGAEFVILRPDFYVAATASDTAGLQASLDTILAGLHLTVDVTTPAA</sequence>
<dbReference type="PANTHER" id="PTHR43476:SF3">
    <property type="entry name" value="FAD-BINDING MONOOXYGENASE"/>
    <property type="match status" value="1"/>
</dbReference>
<accession>A0A562E1C8</accession>
<keyword evidence="1" id="KW-0560">Oxidoreductase</keyword>
<proteinExistence type="predicted"/>
<protein>
    <submittedName>
        <fullName evidence="3">Single-component resorcinol 4-hydroxylase</fullName>
    </submittedName>
</protein>
<feature type="domain" description="FAD-binding" evidence="2">
    <location>
        <begin position="16"/>
        <end position="363"/>
    </location>
</feature>
<dbReference type="InterPro" id="IPR002938">
    <property type="entry name" value="FAD-bd"/>
</dbReference>
<dbReference type="PRINTS" id="PR00420">
    <property type="entry name" value="RNGMNOXGNASE"/>
</dbReference>
<reference evidence="3 4" key="1">
    <citation type="submission" date="2019-07" db="EMBL/GenBank/DDBJ databases">
        <title>Genome sequencing of lignin-degrading bacterial isolates.</title>
        <authorList>
            <person name="Gladden J."/>
        </authorList>
    </citation>
    <scope>NUCLEOTIDE SEQUENCE [LARGE SCALE GENOMIC DNA]</scope>
    <source>
        <strain evidence="3 4">J45</strain>
    </source>
</reference>
<name>A0A562E1C8_RHORH</name>
<dbReference type="Proteomes" id="UP000317573">
    <property type="component" value="Unassembled WGS sequence"/>
</dbReference>
<comment type="caution">
    <text evidence="3">The sequence shown here is derived from an EMBL/GenBank/DDBJ whole genome shotgun (WGS) entry which is preliminary data.</text>
</comment>
<dbReference type="AlphaFoldDB" id="A0A562E1C8"/>
<dbReference type="Pfam" id="PF01494">
    <property type="entry name" value="FAD_binding_3"/>
    <property type="match status" value="1"/>
</dbReference>
<dbReference type="GO" id="GO:0071949">
    <property type="term" value="F:FAD binding"/>
    <property type="evidence" value="ECO:0007669"/>
    <property type="project" value="InterPro"/>
</dbReference>
<dbReference type="Gene3D" id="3.30.70.2450">
    <property type="match status" value="1"/>
</dbReference>
<dbReference type="RefSeq" id="WP_145692265.1">
    <property type="nucleotide sequence ID" value="NZ_VLJT01000028.1"/>
</dbReference>
<dbReference type="GO" id="GO:0008688">
    <property type="term" value="F:3-(3-hydroxyphenyl)propionate hydroxylase activity"/>
    <property type="evidence" value="ECO:0007669"/>
    <property type="project" value="TreeGrafter"/>
</dbReference>
<dbReference type="EMBL" id="VLJT01000028">
    <property type="protein sequence ID" value="TWH15640.1"/>
    <property type="molecule type" value="Genomic_DNA"/>
</dbReference>
<evidence type="ECO:0000259" key="2">
    <source>
        <dbReference type="Pfam" id="PF01494"/>
    </source>
</evidence>
<evidence type="ECO:0000256" key="1">
    <source>
        <dbReference type="ARBA" id="ARBA00023002"/>
    </source>
</evidence>
<dbReference type="InterPro" id="IPR036188">
    <property type="entry name" value="FAD/NAD-bd_sf"/>
</dbReference>
<evidence type="ECO:0000313" key="3">
    <source>
        <dbReference type="EMBL" id="TWH15640.1"/>
    </source>
</evidence>
<gene>
    <name evidence="3" type="ORF">L618_000300002140</name>
</gene>
<dbReference type="GO" id="GO:0019622">
    <property type="term" value="P:3-(3-hydroxy)phenylpropionate catabolic process"/>
    <property type="evidence" value="ECO:0007669"/>
    <property type="project" value="TreeGrafter"/>
</dbReference>
<dbReference type="InterPro" id="IPR050631">
    <property type="entry name" value="PheA/TfdB_FAD_monoxygenase"/>
</dbReference>
<organism evidence="3 4">
    <name type="scientific">Rhodococcus rhodochrous J45</name>
    <dbReference type="NCBI Taxonomy" id="935266"/>
    <lineage>
        <taxon>Bacteria</taxon>
        <taxon>Bacillati</taxon>
        <taxon>Actinomycetota</taxon>
        <taxon>Actinomycetes</taxon>
        <taxon>Mycobacteriales</taxon>
        <taxon>Nocardiaceae</taxon>
        <taxon>Rhodococcus</taxon>
    </lineage>
</organism>